<dbReference type="InterPro" id="IPR013083">
    <property type="entry name" value="Znf_RING/FYVE/PHD"/>
</dbReference>
<feature type="region of interest" description="Disordered" evidence="6">
    <location>
        <begin position="38"/>
        <end position="284"/>
    </location>
</feature>
<feature type="domain" description="Zinc finger PHD-type" evidence="7">
    <location>
        <begin position="345"/>
        <end position="391"/>
    </location>
</feature>
<evidence type="ECO:0000256" key="2">
    <source>
        <dbReference type="ARBA" id="ARBA00022723"/>
    </source>
</evidence>
<dbReference type="Pfam" id="PF00628">
    <property type="entry name" value="PHD"/>
    <property type="match status" value="1"/>
</dbReference>
<dbReference type="PANTHER" id="PTHR46174">
    <property type="entry name" value="CXXC-TYPE ZINC FINGER PROTEIN 1"/>
    <property type="match status" value="1"/>
</dbReference>
<dbReference type="InterPro" id="IPR019786">
    <property type="entry name" value="Zinc_finger_PHD-type_CS"/>
</dbReference>
<dbReference type="GO" id="GO:0008270">
    <property type="term" value="F:zinc ion binding"/>
    <property type="evidence" value="ECO:0007669"/>
    <property type="project" value="UniProtKB-KW"/>
</dbReference>
<dbReference type="STRING" id="341454.A0A4S2N7G9"/>
<feature type="compositionally biased region" description="Polar residues" evidence="6">
    <location>
        <begin position="308"/>
        <end position="322"/>
    </location>
</feature>
<organism evidence="8 9">
    <name type="scientific">Ascodesmis nigricans</name>
    <dbReference type="NCBI Taxonomy" id="341454"/>
    <lineage>
        <taxon>Eukaryota</taxon>
        <taxon>Fungi</taxon>
        <taxon>Dikarya</taxon>
        <taxon>Ascomycota</taxon>
        <taxon>Pezizomycotina</taxon>
        <taxon>Pezizomycetes</taxon>
        <taxon>Pezizales</taxon>
        <taxon>Ascodesmidaceae</taxon>
        <taxon>Ascodesmis</taxon>
    </lineage>
</organism>
<dbReference type="SMART" id="SM00249">
    <property type="entry name" value="PHD"/>
    <property type="match status" value="1"/>
</dbReference>
<dbReference type="GO" id="GO:0045893">
    <property type="term" value="P:positive regulation of DNA-templated transcription"/>
    <property type="evidence" value="ECO:0007669"/>
    <property type="project" value="TreeGrafter"/>
</dbReference>
<proteinExistence type="predicted"/>
<dbReference type="InParanoid" id="A0A4S2N7G9"/>
<feature type="compositionally biased region" description="Basic residues" evidence="6">
    <location>
        <begin position="271"/>
        <end position="284"/>
    </location>
</feature>
<evidence type="ECO:0000256" key="3">
    <source>
        <dbReference type="ARBA" id="ARBA00022771"/>
    </source>
</evidence>
<dbReference type="InterPro" id="IPR037869">
    <property type="entry name" value="Spp1/CFP1"/>
</dbReference>
<evidence type="ECO:0000256" key="6">
    <source>
        <dbReference type="SAM" id="MobiDB-lite"/>
    </source>
</evidence>
<evidence type="ECO:0000313" key="9">
    <source>
        <dbReference type="Proteomes" id="UP000298138"/>
    </source>
</evidence>
<accession>A0A4S2N7G9</accession>
<keyword evidence="9" id="KW-1185">Reference proteome</keyword>
<feature type="compositionally biased region" description="Basic residues" evidence="6">
    <location>
        <begin position="327"/>
        <end position="336"/>
    </location>
</feature>
<gene>
    <name evidence="8" type="ORF">EX30DRAFT_392657</name>
</gene>
<evidence type="ECO:0000256" key="1">
    <source>
        <dbReference type="ARBA" id="ARBA00004123"/>
    </source>
</evidence>
<feature type="compositionally biased region" description="Basic and acidic residues" evidence="6">
    <location>
        <begin position="127"/>
        <end position="162"/>
    </location>
</feature>
<feature type="compositionally biased region" description="Acidic residues" evidence="6">
    <location>
        <begin position="43"/>
        <end position="58"/>
    </location>
</feature>
<evidence type="ECO:0000259" key="7">
    <source>
        <dbReference type="SMART" id="SM00249"/>
    </source>
</evidence>
<keyword evidence="3" id="KW-0863">Zinc-finger</keyword>
<reference evidence="8 9" key="1">
    <citation type="submission" date="2019-04" db="EMBL/GenBank/DDBJ databases">
        <title>Comparative genomics and transcriptomics to analyze fruiting body development in filamentous ascomycetes.</title>
        <authorList>
            <consortium name="DOE Joint Genome Institute"/>
            <person name="Lutkenhaus R."/>
            <person name="Traeger S."/>
            <person name="Breuer J."/>
            <person name="Kuo A."/>
            <person name="Lipzen A."/>
            <person name="Pangilinan J."/>
            <person name="Dilworth D."/>
            <person name="Sandor L."/>
            <person name="Poggeler S."/>
            <person name="Barry K."/>
            <person name="Grigoriev I.V."/>
            <person name="Nowrousian M."/>
        </authorList>
    </citation>
    <scope>NUCLEOTIDE SEQUENCE [LARGE SCALE GENOMIC DNA]</scope>
    <source>
        <strain evidence="8 9">CBS 389.68</strain>
    </source>
</reference>
<feature type="region of interest" description="Disordered" evidence="6">
    <location>
        <begin position="307"/>
        <end position="336"/>
    </location>
</feature>
<dbReference type="InterPro" id="IPR001965">
    <property type="entry name" value="Znf_PHD"/>
</dbReference>
<dbReference type="InterPro" id="IPR011011">
    <property type="entry name" value="Znf_FYVE_PHD"/>
</dbReference>
<evidence type="ECO:0000256" key="4">
    <source>
        <dbReference type="ARBA" id="ARBA00022833"/>
    </source>
</evidence>
<comment type="subcellular location">
    <subcellularLocation>
        <location evidence="1">Nucleus</location>
    </subcellularLocation>
</comment>
<protein>
    <recommendedName>
        <fullName evidence="7">Zinc finger PHD-type domain-containing protein</fullName>
    </recommendedName>
</protein>
<sequence>MSNLHSLLNPLSSGPPTPVCLVGTHPPSATVPDLSLDGAAQNEVEEVVDSDATESEPEIEQRRGCANGEYRQSSSGKDAEGLMPMEVEGVREEEEDDDNRTVTDPGMESEVEMMLSREDEAVPEPAPIRDDTVERREVEVNGREKDLDLGVDANETHPREPTRSPSPVRSGDGEQRSPNAPRNGVVQLEGHSGHQQDTPTSRTHSPSPFNPVLLHQDDADTSASTTLPFSPTPSTPPEITTGMAAANHLAPQASRKEKAKKPKSSSTSAAPKKKGVAKTVTKKKKPTVVTVSISDDENAPTIDDVLSRNGTPPVTTILTGSTGKKAPAVKKKRKRETKNGDNPLYCICRKPDTGKWMIQCEACEEWYHGDCVKVREEDEKLIDKYFCISCHDPPNSVTTWKRKCRLPSCREPASIDPTTTPPKLSKYCTPTHGIEFFNLQLSRSTLPRSTLATLISATPSLHAFKSLGLRIPTPPPESPSSPPLPFTPEELTTLSDIAQERQLLDAKRRNLDAKHRYLTFALSRKKRVFEELKAAGESVGKDICGYDERFAMDDDVWEAWVEEHLGDEVDDDGEEHVRDVELRKGKEGVCMKKRCVRHARWGELVGEDIKAEEVLRRRRLEELGEEEKRVRERRKRLCVKDLREGVVEVEGAAAV</sequence>
<dbReference type="PANTHER" id="PTHR46174:SF1">
    <property type="entry name" value="CXXC-TYPE ZINC FINGER PROTEIN 1"/>
    <property type="match status" value="1"/>
</dbReference>
<evidence type="ECO:0000256" key="5">
    <source>
        <dbReference type="ARBA" id="ARBA00023242"/>
    </source>
</evidence>
<dbReference type="SUPFAM" id="SSF57903">
    <property type="entry name" value="FYVE/PHD zinc finger"/>
    <property type="match status" value="1"/>
</dbReference>
<dbReference type="PROSITE" id="PS01359">
    <property type="entry name" value="ZF_PHD_1"/>
    <property type="match status" value="1"/>
</dbReference>
<feature type="compositionally biased region" description="Polar residues" evidence="6">
    <location>
        <begin position="193"/>
        <end position="207"/>
    </location>
</feature>
<dbReference type="Gene3D" id="3.30.40.10">
    <property type="entry name" value="Zinc/RING finger domain, C3HC4 (zinc finger)"/>
    <property type="match status" value="1"/>
</dbReference>
<dbReference type="InterPro" id="IPR019787">
    <property type="entry name" value="Znf_PHD-finger"/>
</dbReference>
<dbReference type="AlphaFoldDB" id="A0A4S2N7G9"/>
<dbReference type="Proteomes" id="UP000298138">
    <property type="component" value="Unassembled WGS sequence"/>
</dbReference>
<dbReference type="OrthoDB" id="436852at2759"/>
<name>A0A4S2N7G9_9PEZI</name>
<dbReference type="EMBL" id="ML220112">
    <property type="protein sequence ID" value="TGZ85298.1"/>
    <property type="molecule type" value="Genomic_DNA"/>
</dbReference>
<dbReference type="GO" id="GO:0048188">
    <property type="term" value="C:Set1C/COMPASS complex"/>
    <property type="evidence" value="ECO:0007669"/>
    <property type="project" value="InterPro"/>
</dbReference>
<evidence type="ECO:0000313" key="8">
    <source>
        <dbReference type="EMBL" id="TGZ85298.1"/>
    </source>
</evidence>
<keyword evidence="5" id="KW-0539">Nucleus</keyword>
<keyword evidence="2" id="KW-0479">Metal-binding</keyword>
<keyword evidence="4" id="KW-0862">Zinc</keyword>